<dbReference type="Gene3D" id="3.40.50.300">
    <property type="entry name" value="P-loop containing nucleotide triphosphate hydrolases"/>
    <property type="match status" value="1"/>
</dbReference>
<accession>A0A9Q9RBR6</accession>
<evidence type="ECO:0000313" key="2">
    <source>
        <dbReference type="EMBL" id="VTT55313.1"/>
    </source>
</evidence>
<dbReference type="AlphaFoldDB" id="A0A9Q9RBR6"/>
<feature type="non-terminal residue" evidence="2">
    <location>
        <position position="1053"/>
    </location>
</feature>
<dbReference type="EMBL" id="CABFJX010000001">
    <property type="protein sequence ID" value="VTT55313.1"/>
    <property type="molecule type" value="Genomic_DNA"/>
</dbReference>
<dbReference type="GO" id="GO:0043531">
    <property type="term" value="F:ADP binding"/>
    <property type="evidence" value="ECO:0007669"/>
    <property type="project" value="InterPro"/>
</dbReference>
<dbReference type="InterPro" id="IPR011990">
    <property type="entry name" value="TPR-like_helical_dom_sf"/>
</dbReference>
<dbReference type="PANTHER" id="PTHR35205">
    <property type="entry name" value="NB-ARC AND TPR DOMAIN PROTEIN"/>
    <property type="match status" value="1"/>
</dbReference>
<dbReference type="SUPFAM" id="SSF52540">
    <property type="entry name" value="P-loop containing nucleoside triphosphate hydrolases"/>
    <property type="match status" value="1"/>
</dbReference>
<protein>
    <recommendedName>
        <fullName evidence="1">NB-ARC domain-containing protein</fullName>
    </recommendedName>
</protein>
<dbReference type="InterPro" id="IPR002182">
    <property type="entry name" value="NB-ARC"/>
</dbReference>
<comment type="caution">
    <text evidence="2">The sequence shown here is derived from an EMBL/GenBank/DDBJ whole genome shotgun (WGS) entry which is preliminary data.</text>
</comment>
<dbReference type="InterPro" id="IPR027417">
    <property type="entry name" value="P-loop_NTPase"/>
</dbReference>
<dbReference type="PANTHER" id="PTHR35205:SF1">
    <property type="entry name" value="ZU5 DOMAIN-CONTAINING PROTEIN"/>
    <property type="match status" value="1"/>
</dbReference>
<reference evidence="2" key="1">
    <citation type="submission" date="2019-05" db="EMBL/GenBank/DDBJ databases">
        <authorList>
            <person name="Piombo E."/>
        </authorList>
    </citation>
    <scope>NUCLEOTIDE SEQUENCE</scope>
    <source>
        <strain evidence="2">C2S</strain>
    </source>
</reference>
<gene>
    <name evidence="2" type="ORF">C2S_205</name>
</gene>
<name>A0A9Q9RBR6_FUSFU</name>
<organism evidence="2 3">
    <name type="scientific">Fusarium fujikuroi</name>
    <name type="common">Bakanae and foot rot disease fungus</name>
    <name type="synonym">Gibberella fujikuroi</name>
    <dbReference type="NCBI Taxonomy" id="5127"/>
    <lineage>
        <taxon>Eukaryota</taxon>
        <taxon>Fungi</taxon>
        <taxon>Dikarya</taxon>
        <taxon>Ascomycota</taxon>
        <taxon>Pezizomycotina</taxon>
        <taxon>Sordariomycetes</taxon>
        <taxon>Hypocreomycetidae</taxon>
        <taxon>Hypocreales</taxon>
        <taxon>Nectriaceae</taxon>
        <taxon>Fusarium</taxon>
        <taxon>Fusarium fujikuroi species complex</taxon>
    </lineage>
</organism>
<feature type="domain" description="NB-ARC" evidence="1">
    <location>
        <begin position="261"/>
        <end position="408"/>
    </location>
</feature>
<proteinExistence type="predicted"/>
<sequence>QPIPYNLIKSPLSEYNETFETSPRKVIMEILGATAASLQLAEQTLKIAQFLCDSISKLRNAADIQEKRLERVSRLTSLLHAIICHKVFQTHLVEGELSHCLRDVSHLRDIIVKLDTPPTASKWKRYPKRLLGLLKDDEIDRCFVVLERDMGSLAIALQNADAQLLSDIGIELTSMHGHVISMSIAVEKIANGVEKTSGAVPQMLEKLDNLDVALSRLNVSEEAQPPRFINFPYHQVKDFVGQAEILAAMRRCLSDEPHDSGPRCIILRGLVGQRKTSLAIEYCRQTLDQPYQAILWIDASSQSSIDYHLTVCAEQILGPHDSMPSTSEGKAFVIFQKLAVGKVPWLVVFDNLDGPRSVPKFHKYLPSSANASVIITTRRQDVVNLISCESSIELGAMNQEDALELLLQASKTTLPKRQDRQSLTAARQIVEALWKNPLAIVQAGSYINRSRLDFAAFSDLREDRARLLLAKSSTIEYFNTQEGSDIPIAITLLTAWDLTLSQLENEAGRGPRAHKDDLLNLFAYLPSRNFSESYLVSFCSIMEPWGTSDSMAKEPGSFLASCLQAWDSRAFSDILAEFHDLGLIQQYKLDKDGFYVGEIPDMVQDCVRLRLPYETRSKYERLFTDIILHSDESPRQPLRHGTNLEDSRDTVVHLIESWGMPPWEEQVAELVLKIWNSGDKYGFDLAKECPSLSEVMEDLTSEVLSFQSSLKDTHSLDNLRNKIICVAQLIPTRVDQEAIDNFILHLESESEGWSGYTETLLADVAKWLLPVIKVVGPLSPSFINLIRFMGNILISRSRRQDVIQGFQLLKGAFIAIKSQRNSSPVEVECLDALCQASIACGEYETGEVLARILIGRYICEDEGGRLPYAMIHLGICLYFIGGKDREAVNVLEEASNSFTVILGDTHHDKLRCDVRLAWALPWINEPRRALGVATKALRTVREHYESIDTYPAQWVEWQCLGVQASCQNRIGQSSQAIQTKREELSCRRRSDRDKGDYYEELLRFAYMLLKVNQLQEAKTAVEEAICGLLRLGYRESDELMSYAYGVSRAVHSH</sequence>
<dbReference type="SUPFAM" id="SSF48452">
    <property type="entry name" value="TPR-like"/>
    <property type="match status" value="1"/>
</dbReference>
<dbReference type="Pfam" id="PF00931">
    <property type="entry name" value="NB-ARC"/>
    <property type="match status" value="1"/>
</dbReference>
<evidence type="ECO:0000313" key="3">
    <source>
        <dbReference type="Proteomes" id="UP000760494"/>
    </source>
</evidence>
<dbReference type="Proteomes" id="UP000760494">
    <property type="component" value="Unassembled WGS sequence"/>
</dbReference>
<evidence type="ECO:0000259" key="1">
    <source>
        <dbReference type="Pfam" id="PF00931"/>
    </source>
</evidence>